<dbReference type="RefSeq" id="WP_101835291.1">
    <property type="nucleotide sequence ID" value="NZ_FZMO01000536.1"/>
</dbReference>
<dbReference type="SUPFAM" id="SSF48498">
    <property type="entry name" value="Tetracyclin repressor-like, C-terminal domain"/>
    <property type="match status" value="1"/>
</dbReference>
<evidence type="ECO:0000256" key="5">
    <source>
        <dbReference type="SAM" id="MobiDB-lite"/>
    </source>
</evidence>
<protein>
    <submittedName>
        <fullName evidence="7">Transcriptional regulator, TetR family (Modular protein)</fullName>
    </submittedName>
</protein>
<dbReference type="OrthoDB" id="3210111at2"/>
<dbReference type="GO" id="GO:0000976">
    <property type="term" value="F:transcription cis-regulatory region binding"/>
    <property type="evidence" value="ECO:0007669"/>
    <property type="project" value="TreeGrafter"/>
</dbReference>
<keyword evidence="2 4" id="KW-0238">DNA-binding</keyword>
<accession>A0A2I2L0H0</accession>
<dbReference type="EMBL" id="FZMO01000536">
    <property type="protein sequence ID" value="SNQ51405.1"/>
    <property type="molecule type" value="Genomic_DNA"/>
</dbReference>
<evidence type="ECO:0000256" key="3">
    <source>
        <dbReference type="ARBA" id="ARBA00023163"/>
    </source>
</evidence>
<dbReference type="PROSITE" id="PS50977">
    <property type="entry name" value="HTH_TETR_2"/>
    <property type="match status" value="1"/>
</dbReference>
<sequence>MAKEEPGAATGPDTTLAGSPGTGSDAGPGQGLGAGPGTGPDLGPDAALGAEQAGRPRRGRPRDATIDTRVIAAAVDELAEHGVGGFSVNRVALRAGVAKRGIYARWPDRDDLVLTALGTLAAGLVPPRTGGLRSDLLHLAPFVDAVFLEPRMSVLARCMAELRRFPTLYAAFRRESVDRCAAAIEDAFHDAVLRGEARADLDTDLASSAFLGALMARHAFGARAPSDNRAYHLRLVDFCLAAVRPAPGPAADPPAPVHSL</sequence>
<evidence type="ECO:0000259" key="6">
    <source>
        <dbReference type="PROSITE" id="PS50977"/>
    </source>
</evidence>
<feature type="region of interest" description="Disordered" evidence="5">
    <location>
        <begin position="1"/>
        <end position="65"/>
    </location>
</feature>
<dbReference type="InterPro" id="IPR001647">
    <property type="entry name" value="HTH_TetR"/>
</dbReference>
<keyword evidence="3" id="KW-0804">Transcription</keyword>
<dbReference type="InterPro" id="IPR050109">
    <property type="entry name" value="HTH-type_TetR-like_transc_reg"/>
</dbReference>
<organism evidence="7 8">
    <name type="scientific">Frankia canadensis</name>
    <dbReference type="NCBI Taxonomy" id="1836972"/>
    <lineage>
        <taxon>Bacteria</taxon>
        <taxon>Bacillati</taxon>
        <taxon>Actinomycetota</taxon>
        <taxon>Actinomycetes</taxon>
        <taxon>Frankiales</taxon>
        <taxon>Frankiaceae</taxon>
        <taxon>Frankia</taxon>
    </lineage>
</organism>
<evidence type="ECO:0000256" key="2">
    <source>
        <dbReference type="ARBA" id="ARBA00023125"/>
    </source>
</evidence>
<gene>
    <name evidence="7" type="ORF">FRACA_70021</name>
</gene>
<keyword evidence="1" id="KW-0805">Transcription regulation</keyword>
<dbReference type="Gene3D" id="1.10.357.10">
    <property type="entry name" value="Tetracycline Repressor, domain 2"/>
    <property type="match status" value="1"/>
</dbReference>
<feature type="compositionally biased region" description="Gly residues" evidence="5">
    <location>
        <begin position="20"/>
        <end position="40"/>
    </location>
</feature>
<dbReference type="SUPFAM" id="SSF46689">
    <property type="entry name" value="Homeodomain-like"/>
    <property type="match status" value="1"/>
</dbReference>
<proteinExistence type="predicted"/>
<dbReference type="GO" id="GO:0003700">
    <property type="term" value="F:DNA-binding transcription factor activity"/>
    <property type="evidence" value="ECO:0007669"/>
    <property type="project" value="TreeGrafter"/>
</dbReference>
<dbReference type="Pfam" id="PF16859">
    <property type="entry name" value="TetR_C_11"/>
    <property type="match status" value="1"/>
</dbReference>
<dbReference type="Gene3D" id="1.10.10.60">
    <property type="entry name" value="Homeodomain-like"/>
    <property type="match status" value="1"/>
</dbReference>
<dbReference type="InterPro" id="IPR011075">
    <property type="entry name" value="TetR_C"/>
</dbReference>
<feature type="domain" description="HTH tetR-type" evidence="6">
    <location>
        <begin position="64"/>
        <end position="124"/>
    </location>
</feature>
<evidence type="ECO:0000313" key="7">
    <source>
        <dbReference type="EMBL" id="SNQ51405.1"/>
    </source>
</evidence>
<evidence type="ECO:0000256" key="4">
    <source>
        <dbReference type="PROSITE-ProRule" id="PRU00335"/>
    </source>
</evidence>
<feature type="DNA-binding region" description="H-T-H motif" evidence="4">
    <location>
        <begin position="87"/>
        <end position="106"/>
    </location>
</feature>
<dbReference type="InterPro" id="IPR009057">
    <property type="entry name" value="Homeodomain-like_sf"/>
</dbReference>
<dbReference type="Pfam" id="PF00440">
    <property type="entry name" value="TetR_N"/>
    <property type="match status" value="1"/>
</dbReference>
<keyword evidence="8" id="KW-1185">Reference proteome</keyword>
<dbReference type="PANTHER" id="PTHR30055">
    <property type="entry name" value="HTH-TYPE TRANSCRIPTIONAL REGULATOR RUTR"/>
    <property type="match status" value="1"/>
</dbReference>
<evidence type="ECO:0000256" key="1">
    <source>
        <dbReference type="ARBA" id="ARBA00023015"/>
    </source>
</evidence>
<dbReference type="Proteomes" id="UP000234331">
    <property type="component" value="Unassembled WGS sequence"/>
</dbReference>
<dbReference type="AlphaFoldDB" id="A0A2I2L0H0"/>
<reference evidence="7 8" key="1">
    <citation type="submission" date="2017-06" db="EMBL/GenBank/DDBJ databases">
        <authorList>
            <person name="Kim H.J."/>
            <person name="Triplett B.A."/>
        </authorList>
    </citation>
    <scope>NUCLEOTIDE SEQUENCE [LARGE SCALE GENOMIC DNA]</scope>
    <source>
        <strain evidence="7">FRACA_ARgP5</strain>
    </source>
</reference>
<name>A0A2I2L0H0_9ACTN</name>
<dbReference type="PANTHER" id="PTHR30055:SF148">
    <property type="entry name" value="TETR-FAMILY TRANSCRIPTIONAL REGULATOR"/>
    <property type="match status" value="1"/>
</dbReference>
<evidence type="ECO:0000313" key="8">
    <source>
        <dbReference type="Proteomes" id="UP000234331"/>
    </source>
</evidence>
<dbReference type="InterPro" id="IPR036271">
    <property type="entry name" value="Tet_transcr_reg_TetR-rel_C_sf"/>
</dbReference>